<dbReference type="Gene3D" id="3.80.10.10">
    <property type="entry name" value="Ribonuclease Inhibitor"/>
    <property type="match status" value="1"/>
</dbReference>
<reference evidence="1" key="1">
    <citation type="submission" date="2021-06" db="EMBL/GenBank/DDBJ databases">
        <title>Comparative genomics, transcriptomics and evolutionary studies reveal genomic signatures of adaptation to plant cell wall in hemibiotrophic fungi.</title>
        <authorList>
            <consortium name="DOE Joint Genome Institute"/>
            <person name="Baroncelli R."/>
            <person name="Diaz J.F."/>
            <person name="Benocci T."/>
            <person name="Peng M."/>
            <person name="Battaglia E."/>
            <person name="Haridas S."/>
            <person name="Andreopoulos W."/>
            <person name="Labutti K."/>
            <person name="Pangilinan J."/>
            <person name="Floch G.L."/>
            <person name="Makela M.R."/>
            <person name="Henrissat B."/>
            <person name="Grigoriev I.V."/>
            <person name="Crouch J.A."/>
            <person name="De Vries R.P."/>
            <person name="Sukno S.A."/>
            <person name="Thon M.R."/>
        </authorList>
    </citation>
    <scope>NUCLEOTIDE SEQUENCE</scope>
    <source>
        <strain evidence="1">CBS 102054</strain>
    </source>
</reference>
<dbReference type="AlphaFoldDB" id="A0AAJ0EA24"/>
<dbReference type="EMBL" id="JAHMHQ010000037">
    <property type="protein sequence ID" value="KAK1622247.1"/>
    <property type="molecule type" value="Genomic_DNA"/>
</dbReference>
<dbReference type="RefSeq" id="XP_060438242.1">
    <property type="nucleotide sequence ID" value="XM_060594771.1"/>
</dbReference>
<evidence type="ECO:0000313" key="2">
    <source>
        <dbReference type="Proteomes" id="UP001243989"/>
    </source>
</evidence>
<evidence type="ECO:0000313" key="1">
    <source>
        <dbReference type="EMBL" id="KAK1622247.1"/>
    </source>
</evidence>
<sequence>MTKPAVPLRPGQAPASPRYLPIAPYQPCRSDSIRCPDIEKGTKNILFGSNQDRKNDHLDFLGSSTRQLIFGIGTHLTPEIIDELVSFIKVCRNLWHFELLFLDDGYHPDNHAKALTDDDIVKLAAACPNLRSIKLPATTQLGHRSLIAFCQHCPGLKHLEITTVADNKKLFVHETFFDEAMRHPSWAPQLKKIVLYAHCDSYQDRVHGPYLKHVRALSKRRPKLIIEFLRISPRVQSQLPVASADVIGA</sequence>
<keyword evidence="2" id="KW-1185">Reference proteome</keyword>
<gene>
    <name evidence="1" type="ORF">BDP81DRAFT_476454</name>
</gene>
<dbReference type="SUPFAM" id="SSF52047">
    <property type="entry name" value="RNI-like"/>
    <property type="match status" value="1"/>
</dbReference>
<name>A0AAJ0EA24_9PEZI</name>
<accession>A0AAJ0EA24</accession>
<protein>
    <submittedName>
        <fullName evidence="1">Uncharacterized protein</fullName>
    </submittedName>
</protein>
<dbReference type="InterPro" id="IPR032675">
    <property type="entry name" value="LRR_dom_sf"/>
</dbReference>
<organism evidence="1 2">
    <name type="scientific">Colletotrichum phormii</name>
    <dbReference type="NCBI Taxonomy" id="359342"/>
    <lineage>
        <taxon>Eukaryota</taxon>
        <taxon>Fungi</taxon>
        <taxon>Dikarya</taxon>
        <taxon>Ascomycota</taxon>
        <taxon>Pezizomycotina</taxon>
        <taxon>Sordariomycetes</taxon>
        <taxon>Hypocreomycetidae</taxon>
        <taxon>Glomerellales</taxon>
        <taxon>Glomerellaceae</taxon>
        <taxon>Colletotrichum</taxon>
        <taxon>Colletotrichum acutatum species complex</taxon>
    </lineage>
</organism>
<proteinExistence type="predicted"/>
<dbReference type="Proteomes" id="UP001243989">
    <property type="component" value="Unassembled WGS sequence"/>
</dbReference>
<dbReference type="GeneID" id="85479633"/>
<comment type="caution">
    <text evidence="1">The sequence shown here is derived from an EMBL/GenBank/DDBJ whole genome shotgun (WGS) entry which is preliminary data.</text>
</comment>